<accession>B4VM01</accession>
<evidence type="ECO:0000313" key="2">
    <source>
        <dbReference type="Proteomes" id="UP000003835"/>
    </source>
</evidence>
<organism evidence="1 2">
    <name type="scientific">Coleofasciculus chthonoplastes PCC 7420</name>
    <dbReference type="NCBI Taxonomy" id="118168"/>
    <lineage>
        <taxon>Bacteria</taxon>
        <taxon>Bacillati</taxon>
        <taxon>Cyanobacteriota</taxon>
        <taxon>Cyanophyceae</taxon>
        <taxon>Coleofasciculales</taxon>
        <taxon>Coleofasciculaceae</taxon>
        <taxon>Coleofasciculus</taxon>
    </lineage>
</organism>
<dbReference type="HOGENOM" id="CLU_3249968_0_0_3"/>
<dbReference type="EMBL" id="DS989844">
    <property type="protein sequence ID" value="EDX77114.1"/>
    <property type="molecule type" value="Genomic_DNA"/>
</dbReference>
<dbReference type="STRING" id="118168.MC7420_251"/>
<dbReference type="AlphaFoldDB" id="B4VM01"/>
<sequence length="42" mass="4542">MNAVTKAANLLGELMELSLIPEPRAKVSRRDSAEVGFHLYGG</sequence>
<keyword evidence="2" id="KW-1185">Reference proteome</keyword>
<dbReference type="RefSeq" id="WP_006099227.1">
    <property type="nucleotide sequence ID" value="NZ_DS989844.1"/>
</dbReference>
<dbReference type="Proteomes" id="UP000003835">
    <property type="component" value="Unassembled WGS sequence"/>
</dbReference>
<proteinExistence type="predicted"/>
<gene>
    <name evidence="1" type="ORF">MC7420_251</name>
</gene>
<reference evidence="1 2" key="1">
    <citation type="submission" date="2008-07" db="EMBL/GenBank/DDBJ databases">
        <authorList>
            <person name="Tandeau de Marsac N."/>
            <person name="Ferriera S."/>
            <person name="Johnson J."/>
            <person name="Kravitz S."/>
            <person name="Beeson K."/>
            <person name="Sutton G."/>
            <person name="Rogers Y.-H."/>
            <person name="Friedman R."/>
            <person name="Frazier M."/>
            <person name="Venter J.C."/>
        </authorList>
    </citation>
    <scope>NUCLEOTIDE SEQUENCE [LARGE SCALE GENOMIC DNA]</scope>
    <source>
        <strain evidence="1 2">PCC 7420</strain>
    </source>
</reference>
<evidence type="ECO:0000313" key="1">
    <source>
        <dbReference type="EMBL" id="EDX77114.1"/>
    </source>
</evidence>
<name>B4VM01_9CYAN</name>
<protein>
    <submittedName>
        <fullName evidence="1">Uncharacterized protein</fullName>
    </submittedName>
</protein>